<gene>
    <name evidence="9" type="primary">cmk_65</name>
    <name evidence="9" type="ORF">SDC9_154805</name>
</gene>
<keyword evidence="5" id="KW-0067">ATP-binding</keyword>
<dbReference type="Pfam" id="PF02224">
    <property type="entry name" value="Cytidylate_kin"/>
    <property type="match status" value="1"/>
</dbReference>
<evidence type="ECO:0000259" key="8">
    <source>
        <dbReference type="Pfam" id="PF02224"/>
    </source>
</evidence>
<evidence type="ECO:0000313" key="9">
    <source>
        <dbReference type="EMBL" id="MPN07535.1"/>
    </source>
</evidence>
<keyword evidence="3" id="KW-0547">Nucleotide-binding</keyword>
<dbReference type="InterPro" id="IPR011994">
    <property type="entry name" value="Cytidylate_kinase_dom"/>
</dbReference>
<dbReference type="SUPFAM" id="SSF52540">
    <property type="entry name" value="P-loop containing nucleoside triphosphate hydrolases"/>
    <property type="match status" value="1"/>
</dbReference>
<keyword evidence="4 9" id="KW-0418">Kinase</keyword>
<evidence type="ECO:0000256" key="5">
    <source>
        <dbReference type="ARBA" id="ARBA00022840"/>
    </source>
</evidence>
<evidence type="ECO:0000256" key="6">
    <source>
        <dbReference type="ARBA" id="ARBA00047615"/>
    </source>
</evidence>
<reference evidence="9" key="1">
    <citation type="submission" date="2019-08" db="EMBL/GenBank/DDBJ databases">
        <authorList>
            <person name="Kucharzyk K."/>
            <person name="Murdoch R.W."/>
            <person name="Higgins S."/>
            <person name="Loffler F."/>
        </authorList>
    </citation>
    <scope>NUCLEOTIDE SEQUENCE</scope>
</reference>
<comment type="catalytic activity">
    <reaction evidence="6">
        <text>dCMP + ATP = dCDP + ADP</text>
        <dbReference type="Rhea" id="RHEA:25094"/>
        <dbReference type="ChEBI" id="CHEBI:30616"/>
        <dbReference type="ChEBI" id="CHEBI:57566"/>
        <dbReference type="ChEBI" id="CHEBI:58593"/>
        <dbReference type="ChEBI" id="CHEBI:456216"/>
        <dbReference type="EC" id="2.7.4.25"/>
    </reaction>
</comment>
<proteinExistence type="predicted"/>
<organism evidence="9">
    <name type="scientific">bioreactor metagenome</name>
    <dbReference type="NCBI Taxonomy" id="1076179"/>
    <lineage>
        <taxon>unclassified sequences</taxon>
        <taxon>metagenomes</taxon>
        <taxon>ecological metagenomes</taxon>
    </lineage>
</organism>
<dbReference type="Gene3D" id="3.40.50.300">
    <property type="entry name" value="P-loop containing nucleotide triphosphate hydrolases"/>
    <property type="match status" value="1"/>
</dbReference>
<evidence type="ECO:0000256" key="4">
    <source>
        <dbReference type="ARBA" id="ARBA00022777"/>
    </source>
</evidence>
<evidence type="ECO:0000256" key="1">
    <source>
        <dbReference type="ARBA" id="ARBA00012906"/>
    </source>
</evidence>
<comment type="catalytic activity">
    <reaction evidence="7">
        <text>CMP + ATP = CDP + ADP</text>
        <dbReference type="Rhea" id="RHEA:11600"/>
        <dbReference type="ChEBI" id="CHEBI:30616"/>
        <dbReference type="ChEBI" id="CHEBI:58069"/>
        <dbReference type="ChEBI" id="CHEBI:60377"/>
        <dbReference type="ChEBI" id="CHEBI:456216"/>
        <dbReference type="EC" id="2.7.4.25"/>
    </reaction>
</comment>
<dbReference type="GO" id="GO:0036430">
    <property type="term" value="F:CMP kinase activity"/>
    <property type="evidence" value="ECO:0007669"/>
    <property type="project" value="RHEA"/>
</dbReference>
<dbReference type="GO" id="GO:0036431">
    <property type="term" value="F:dCMP kinase activity"/>
    <property type="evidence" value="ECO:0007669"/>
    <property type="project" value="InterPro"/>
</dbReference>
<dbReference type="GO" id="GO:0005524">
    <property type="term" value="F:ATP binding"/>
    <property type="evidence" value="ECO:0007669"/>
    <property type="project" value="UniProtKB-KW"/>
</dbReference>
<feature type="domain" description="Cytidylate kinase" evidence="8">
    <location>
        <begin position="1"/>
        <end position="102"/>
    </location>
</feature>
<keyword evidence="2 9" id="KW-0808">Transferase</keyword>
<accession>A0A645EZQ2</accession>
<evidence type="ECO:0000256" key="2">
    <source>
        <dbReference type="ARBA" id="ARBA00022679"/>
    </source>
</evidence>
<dbReference type="AlphaFoldDB" id="A0A645EZQ2"/>
<dbReference type="EC" id="2.7.4.25" evidence="1"/>
<comment type="caution">
    <text evidence="9">The sequence shown here is derived from an EMBL/GenBank/DDBJ whole genome shotgun (WGS) entry which is preliminary data.</text>
</comment>
<evidence type="ECO:0000256" key="3">
    <source>
        <dbReference type="ARBA" id="ARBA00022741"/>
    </source>
</evidence>
<dbReference type="InterPro" id="IPR027417">
    <property type="entry name" value="P-loop_NTPase"/>
</dbReference>
<protein>
    <recommendedName>
        <fullName evidence="1">(d)CMP kinase</fullName>
        <ecNumber evidence="1">2.7.4.25</ecNumber>
    </recommendedName>
</protein>
<dbReference type="EMBL" id="VSSQ01053507">
    <property type="protein sequence ID" value="MPN07535.1"/>
    <property type="molecule type" value="Genomic_DNA"/>
</dbReference>
<dbReference type="CDD" id="cd02020">
    <property type="entry name" value="CMPK"/>
    <property type="match status" value="1"/>
</dbReference>
<sequence>MAQQGGVVMDGRDISSYVLPDADVKLFLTASIEERARRRWRELTDKGIDVSLSEIASDIACRDKQDCEREIAPLKQAKDAILLDTTGLAIEGAVQKILDICRERAGLV</sequence>
<name>A0A645EZQ2_9ZZZZ</name>
<evidence type="ECO:0000256" key="7">
    <source>
        <dbReference type="ARBA" id="ARBA00048478"/>
    </source>
</evidence>